<accession>A0A8S5SCF9</accession>
<name>A0A8S5SCF9_9CAUD</name>
<dbReference type="EMBL" id="BK032569">
    <property type="protein sequence ID" value="DAF48515.1"/>
    <property type="molecule type" value="Genomic_DNA"/>
</dbReference>
<protein>
    <submittedName>
        <fullName evidence="1">Uncharacterized protein</fullName>
    </submittedName>
</protein>
<sequence length="29" mass="3178">MIDELPTFLGFFSHLTALKTAYLLGFSSG</sequence>
<proteinExistence type="predicted"/>
<organism evidence="1">
    <name type="scientific">Siphoviridae sp. ctdvJ3</name>
    <dbReference type="NCBI Taxonomy" id="2827903"/>
    <lineage>
        <taxon>Viruses</taxon>
        <taxon>Duplodnaviria</taxon>
        <taxon>Heunggongvirae</taxon>
        <taxon>Uroviricota</taxon>
        <taxon>Caudoviricetes</taxon>
    </lineage>
</organism>
<evidence type="ECO:0000313" key="1">
    <source>
        <dbReference type="EMBL" id="DAF48515.1"/>
    </source>
</evidence>
<reference evidence="1" key="1">
    <citation type="journal article" date="2021" name="Proc. Natl. Acad. Sci. U.S.A.">
        <title>A Catalog of Tens of Thousands of Viruses from Human Metagenomes Reveals Hidden Associations with Chronic Diseases.</title>
        <authorList>
            <person name="Tisza M.J."/>
            <person name="Buck C.B."/>
        </authorList>
    </citation>
    <scope>NUCLEOTIDE SEQUENCE</scope>
    <source>
        <strain evidence="1">CtdvJ3</strain>
    </source>
</reference>